<dbReference type="GO" id="GO:0005737">
    <property type="term" value="C:cytoplasm"/>
    <property type="evidence" value="ECO:0007669"/>
    <property type="project" value="UniProtKB-SubCell"/>
</dbReference>
<dbReference type="GO" id="GO:0046872">
    <property type="term" value="F:metal ion binding"/>
    <property type="evidence" value="ECO:0007669"/>
    <property type="project" value="UniProtKB-KW"/>
</dbReference>
<dbReference type="Gene3D" id="1.20.120.520">
    <property type="entry name" value="nmb1532 protein domain like"/>
    <property type="match status" value="1"/>
</dbReference>
<dbReference type="RefSeq" id="WP_091987559.1">
    <property type="nucleotide sequence ID" value="NZ_FOYV01000001.1"/>
</dbReference>
<dbReference type="Proteomes" id="UP000199290">
    <property type="component" value="Unassembled WGS sequence"/>
</dbReference>
<dbReference type="AlphaFoldDB" id="A0A1I6GRP8"/>
<evidence type="ECO:0000256" key="3">
    <source>
        <dbReference type="ARBA" id="ARBA00022723"/>
    </source>
</evidence>
<evidence type="ECO:0000313" key="6">
    <source>
        <dbReference type="EMBL" id="SFR44737.1"/>
    </source>
</evidence>
<feature type="domain" description="Hemerythrin-like" evidence="5">
    <location>
        <begin position="20"/>
        <end position="158"/>
    </location>
</feature>
<evidence type="ECO:0000313" key="7">
    <source>
        <dbReference type="Proteomes" id="UP000199290"/>
    </source>
</evidence>
<dbReference type="Pfam" id="PF01814">
    <property type="entry name" value="Hemerythrin"/>
    <property type="match status" value="1"/>
</dbReference>
<keyword evidence="4" id="KW-0408">Iron</keyword>
<organism evidence="6 7">
    <name type="scientific">Marinobacter gudaonensis</name>
    <dbReference type="NCBI Taxonomy" id="375760"/>
    <lineage>
        <taxon>Bacteria</taxon>
        <taxon>Pseudomonadati</taxon>
        <taxon>Pseudomonadota</taxon>
        <taxon>Gammaproteobacteria</taxon>
        <taxon>Pseudomonadales</taxon>
        <taxon>Marinobacteraceae</taxon>
        <taxon>Marinobacter</taxon>
    </lineage>
</organism>
<dbReference type="OrthoDB" id="9797132at2"/>
<sequence>MLPKDALDDLRQADTEVVIEHILTRYHDLHREQLPELIRLAQRVERVHNHHPDCPAGLSAHLEQMQAELEAHMQKEEQILFPMIARNMNGMAAAPISVMRREHDDHGLALAGVHRLTNHLALPDGACNTWQTLYRGLATLENDLVNHIHLENNVLFNRVGGQAEGAHHG</sequence>
<evidence type="ECO:0000256" key="2">
    <source>
        <dbReference type="ARBA" id="ARBA00022490"/>
    </source>
</evidence>
<gene>
    <name evidence="6" type="ORF">SAMN04488073_1387</name>
</gene>
<keyword evidence="7" id="KW-1185">Reference proteome</keyword>
<proteinExistence type="predicted"/>
<reference evidence="7" key="1">
    <citation type="submission" date="2016-10" db="EMBL/GenBank/DDBJ databases">
        <authorList>
            <person name="Varghese N."/>
            <person name="Submissions S."/>
        </authorList>
    </citation>
    <scope>NUCLEOTIDE SEQUENCE [LARGE SCALE GENOMIC DNA]</scope>
    <source>
        <strain evidence="7">CGMCC 1.6294</strain>
    </source>
</reference>
<dbReference type="PANTHER" id="PTHR36438:SF1">
    <property type="entry name" value="IRON-SULFUR CLUSTER REPAIR PROTEIN YTFE"/>
    <property type="match status" value="1"/>
</dbReference>
<keyword evidence="3" id="KW-0479">Metal-binding</keyword>
<comment type="subcellular location">
    <subcellularLocation>
        <location evidence="1">Cytoplasm</location>
    </subcellularLocation>
</comment>
<evidence type="ECO:0000259" key="5">
    <source>
        <dbReference type="Pfam" id="PF01814"/>
    </source>
</evidence>
<dbReference type="InterPro" id="IPR019903">
    <property type="entry name" value="RIC_family"/>
</dbReference>
<dbReference type="STRING" id="375760.SAMN04488073_1387"/>
<evidence type="ECO:0000256" key="1">
    <source>
        <dbReference type="ARBA" id="ARBA00004496"/>
    </source>
</evidence>
<protein>
    <submittedName>
        <fullName evidence="6">Regulator of cell morphogenesis and NO signaling</fullName>
    </submittedName>
</protein>
<dbReference type="InterPro" id="IPR012312">
    <property type="entry name" value="Hemerythrin-like"/>
</dbReference>
<name>A0A1I6GRP8_9GAMM</name>
<evidence type="ECO:0000256" key="4">
    <source>
        <dbReference type="ARBA" id="ARBA00023004"/>
    </source>
</evidence>
<dbReference type="EMBL" id="FOYV01000001">
    <property type="protein sequence ID" value="SFR44737.1"/>
    <property type="molecule type" value="Genomic_DNA"/>
</dbReference>
<keyword evidence="2" id="KW-0963">Cytoplasm</keyword>
<accession>A0A1I6GRP8</accession>
<dbReference type="PANTHER" id="PTHR36438">
    <property type="entry name" value="IRON-SULFUR CLUSTER REPAIR PROTEIN YTFE"/>
    <property type="match status" value="1"/>
</dbReference>